<name>A0A7X0C5I5_9ACTN</name>
<protein>
    <recommendedName>
        <fullName evidence="1">TetR transcriptional regulator Rv1219c-like C-terminal domain-containing protein</fullName>
    </recommendedName>
</protein>
<evidence type="ECO:0000259" key="1">
    <source>
        <dbReference type="Pfam" id="PF17933"/>
    </source>
</evidence>
<dbReference type="Gene3D" id="1.10.357.10">
    <property type="entry name" value="Tetracycline Repressor, domain 2"/>
    <property type="match status" value="1"/>
</dbReference>
<evidence type="ECO:0000313" key="2">
    <source>
        <dbReference type="EMBL" id="MBB6347084.1"/>
    </source>
</evidence>
<proteinExistence type="predicted"/>
<dbReference type="RefSeq" id="WP_185085095.1">
    <property type="nucleotide sequence ID" value="NZ_JACHJB010000002.1"/>
</dbReference>
<feature type="domain" description="TetR transcriptional regulator Rv1219c-like C-terminal" evidence="1">
    <location>
        <begin position="1"/>
        <end position="60"/>
    </location>
</feature>
<comment type="caution">
    <text evidence="2">The sequence shown here is derived from an EMBL/GenBank/DDBJ whole genome shotgun (WGS) entry which is preliminary data.</text>
</comment>
<evidence type="ECO:0000313" key="3">
    <source>
        <dbReference type="Proteomes" id="UP000583800"/>
    </source>
</evidence>
<dbReference type="AlphaFoldDB" id="A0A7X0C5I5"/>
<organism evidence="2 3">
    <name type="scientific">Nonomuraea muscovyensis</name>
    <dbReference type="NCBI Taxonomy" id="1124761"/>
    <lineage>
        <taxon>Bacteria</taxon>
        <taxon>Bacillati</taxon>
        <taxon>Actinomycetota</taxon>
        <taxon>Actinomycetes</taxon>
        <taxon>Streptosporangiales</taxon>
        <taxon>Streptosporangiaceae</taxon>
        <taxon>Nonomuraea</taxon>
    </lineage>
</organism>
<reference evidence="2 3" key="1">
    <citation type="submission" date="2020-08" db="EMBL/GenBank/DDBJ databases">
        <title>Sequencing the genomes of 1000 actinobacteria strains.</title>
        <authorList>
            <person name="Klenk H.-P."/>
        </authorList>
    </citation>
    <scope>NUCLEOTIDE SEQUENCE [LARGE SCALE GENOMIC DNA]</scope>
    <source>
        <strain evidence="2 3">DSM 45913</strain>
    </source>
</reference>
<dbReference type="EMBL" id="JACHJB010000002">
    <property type="protein sequence ID" value="MBB6347084.1"/>
    <property type="molecule type" value="Genomic_DNA"/>
</dbReference>
<dbReference type="Proteomes" id="UP000583800">
    <property type="component" value="Unassembled WGS sequence"/>
</dbReference>
<keyword evidence="3" id="KW-1185">Reference proteome</keyword>
<accession>A0A7X0C5I5</accession>
<gene>
    <name evidence="2" type="ORF">FHU36_003629</name>
</gene>
<dbReference type="Pfam" id="PF17933">
    <property type="entry name" value="TetR_C_25"/>
    <property type="match status" value="1"/>
</dbReference>
<dbReference type="InterPro" id="IPR041484">
    <property type="entry name" value="TetR_C_25"/>
</dbReference>
<sequence length="80" mass="8544">MMRPPSDVRALAVLSVLNSVATLTMPPALARALGHERFGSDVLCRLALPTLERYTHGLYAGDAALKAARAALDNSPQEKD</sequence>